<dbReference type="InterPro" id="IPR050213">
    <property type="entry name" value="GST_superfamily"/>
</dbReference>
<evidence type="ECO:0000256" key="1">
    <source>
        <dbReference type="ARBA" id="ARBA00012452"/>
    </source>
</evidence>
<dbReference type="Gene3D" id="3.40.30.10">
    <property type="entry name" value="Glutaredoxin"/>
    <property type="match status" value="1"/>
</dbReference>
<dbReference type="Gene3D" id="1.20.1050.10">
    <property type="match status" value="1"/>
</dbReference>
<evidence type="ECO:0000256" key="3">
    <source>
        <dbReference type="ARBA" id="ARBA00038317"/>
    </source>
</evidence>
<feature type="domain" description="GST C-terminal" evidence="6">
    <location>
        <begin position="82"/>
        <end position="205"/>
    </location>
</feature>
<name>A0ABP1QBB6_9HEXA</name>
<dbReference type="Pfam" id="PF14497">
    <property type="entry name" value="GST_C_3"/>
    <property type="match status" value="1"/>
</dbReference>
<evidence type="ECO:0000259" key="6">
    <source>
        <dbReference type="PROSITE" id="PS50405"/>
    </source>
</evidence>
<gene>
    <name evidence="7" type="ORF">ODALV1_LOCUS7321</name>
</gene>
<dbReference type="Pfam" id="PF02798">
    <property type="entry name" value="GST_N"/>
    <property type="match status" value="1"/>
</dbReference>
<dbReference type="InterPro" id="IPR036249">
    <property type="entry name" value="Thioredoxin-like_sf"/>
</dbReference>
<dbReference type="SFLD" id="SFLDG01205">
    <property type="entry name" value="AMPS.1"/>
    <property type="match status" value="1"/>
</dbReference>
<evidence type="ECO:0000259" key="5">
    <source>
        <dbReference type="PROSITE" id="PS50404"/>
    </source>
</evidence>
<keyword evidence="8" id="KW-1185">Reference proteome</keyword>
<comment type="caution">
    <text evidence="7">The sequence shown here is derived from an EMBL/GenBank/DDBJ whole genome shotgun (WGS) entry which is preliminary data.</text>
</comment>
<dbReference type="PANTHER" id="PTHR11571">
    <property type="entry name" value="GLUTATHIONE S-TRANSFERASE"/>
    <property type="match status" value="1"/>
</dbReference>
<proteinExistence type="inferred from homology"/>
<dbReference type="PROSITE" id="PS50405">
    <property type="entry name" value="GST_CTER"/>
    <property type="match status" value="1"/>
</dbReference>
<dbReference type="CDD" id="cd03192">
    <property type="entry name" value="GST_C_Sigma_like"/>
    <property type="match status" value="1"/>
</dbReference>
<evidence type="ECO:0000256" key="4">
    <source>
        <dbReference type="ARBA" id="ARBA00047960"/>
    </source>
</evidence>
<protein>
    <recommendedName>
        <fullName evidence="1">glutathione transferase</fullName>
        <ecNumber evidence="1">2.5.1.18</ecNumber>
    </recommendedName>
</protein>
<dbReference type="Proteomes" id="UP001642540">
    <property type="component" value="Unassembled WGS sequence"/>
</dbReference>
<dbReference type="EC" id="2.5.1.18" evidence="1"/>
<evidence type="ECO:0000313" key="8">
    <source>
        <dbReference type="Proteomes" id="UP001642540"/>
    </source>
</evidence>
<dbReference type="SUPFAM" id="SSF52833">
    <property type="entry name" value="Thioredoxin-like"/>
    <property type="match status" value="1"/>
</dbReference>
<evidence type="ECO:0000256" key="2">
    <source>
        <dbReference type="ARBA" id="ARBA00022679"/>
    </source>
</evidence>
<dbReference type="InterPro" id="IPR040079">
    <property type="entry name" value="Glutathione_S-Trfase"/>
</dbReference>
<organism evidence="7 8">
    <name type="scientific">Orchesella dallaii</name>
    <dbReference type="NCBI Taxonomy" id="48710"/>
    <lineage>
        <taxon>Eukaryota</taxon>
        <taxon>Metazoa</taxon>
        <taxon>Ecdysozoa</taxon>
        <taxon>Arthropoda</taxon>
        <taxon>Hexapoda</taxon>
        <taxon>Collembola</taxon>
        <taxon>Entomobryomorpha</taxon>
        <taxon>Entomobryoidea</taxon>
        <taxon>Orchesellidae</taxon>
        <taxon>Orchesellinae</taxon>
        <taxon>Orchesella</taxon>
    </lineage>
</organism>
<dbReference type="InterPro" id="IPR004046">
    <property type="entry name" value="GST_C"/>
</dbReference>
<reference evidence="7 8" key="1">
    <citation type="submission" date="2024-08" db="EMBL/GenBank/DDBJ databases">
        <authorList>
            <person name="Cucini C."/>
            <person name="Frati F."/>
        </authorList>
    </citation>
    <scope>NUCLEOTIDE SEQUENCE [LARGE SCALE GENOMIC DNA]</scope>
</reference>
<feature type="domain" description="GST N-terminal" evidence="5">
    <location>
        <begin position="3"/>
        <end position="80"/>
    </location>
</feature>
<dbReference type="InterPro" id="IPR036282">
    <property type="entry name" value="Glutathione-S-Trfase_C_sf"/>
</dbReference>
<comment type="similarity">
    <text evidence="3">Belongs to the GST superfamily. Sigma family.</text>
</comment>
<sequence>MAETYKLTYFNLRALAEPIRLIFAYAGVEYEDVRIEREQWPEVKENYPWGQLPVLQVGDKTLSQSNTISRYLARKFNLVGEDEWEAAKIDELADALTDLRLEWRKFFMEQDETKKAELKKVFVETTVPKYFTKFEAQIAANNGGPYLVGKNLTWVDLLTAHFLEFFEVSEPGLLEKFGALKKLRDTVFENEKIKAWLDKRPVTQF</sequence>
<dbReference type="SUPFAM" id="SSF47616">
    <property type="entry name" value="GST C-terminal domain-like"/>
    <property type="match status" value="1"/>
</dbReference>
<dbReference type="SFLD" id="SFLDG00363">
    <property type="entry name" value="AMPS_(cytGST):_Alpha-__Mu-__Pi"/>
    <property type="match status" value="1"/>
</dbReference>
<keyword evidence="2" id="KW-0808">Transferase</keyword>
<comment type="catalytic activity">
    <reaction evidence="4">
        <text>RX + glutathione = an S-substituted glutathione + a halide anion + H(+)</text>
        <dbReference type="Rhea" id="RHEA:16437"/>
        <dbReference type="ChEBI" id="CHEBI:15378"/>
        <dbReference type="ChEBI" id="CHEBI:16042"/>
        <dbReference type="ChEBI" id="CHEBI:17792"/>
        <dbReference type="ChEBI" id="CHEBI:57925"/>
        <dbReference type="ChEBI" id="CHEBI:90779"/>
        <dbReference type="EC" id="2.5.1.18"/>
    </reaction>
</comment>
<dbReference type="EMBL" id="CAXLJM020000023">
    <property type="protein sequence ID" value="CAL8089279.1"/>
    <property type="molecule type" value="Genomic_DNA"/>
</dbReference>
<dbReference type="InterPro" id="IPR004045">
    <property type="entry name" value="Glutathione_S-Trfase_N"/>
</dbReference>
<dbReference type="SFLD" id="SFLDS00019">
    <property type="entry name" value="Glutathione_Transferase_(cytos"/>
    <property type="match status" value="1"/>
</dbReference>
<evidence type="ECO:0000313" key="7">
    <source>
        <dbReference type="EMBL" id="CAL8089279.1"/>
    </source>
</evidence>
<dbReference type="PROSITE" id="PS50404">
    <property type="entry name" value="GST_NTER"/>
    <property type="match status" value="1"/>
</dbReference>
<dbReference type="InterPro" id="IPR010987">
    <property type="entry name" value="Glutathione-S-Trfase_C-like"/>
</dbReference>
<dbReference type="PANTHER" id="PTHR11571:SF224">
    <property type="entry name" value="HEMATOPOIETIC PROSTAGLANDIN D SYNTHASE"/>
    <property type="match status" value="1"/>
</dbReference>
<accession>A0ABP1QBB6</accession>
<dbReference type="CDD" id="cd03039">
    <property type="entry name" value="GST_N_Sigma_like"/>
    <property type="match status" value="1"/>
</dbReference>